<feature type="region of interest" description="Disordered" evidence="2">
    <location>
        <begin position="235"/>
        <end position="255"/>
    </location>
</feature>
<reference evidence="3" key="1">
    <citation type="submission" date="2020-05" db="UniProtKB">
        <authorList>
            <consortium name="EnsemblMetazoa"/>
        </authorList>
    </citation>
    <scope>IDENTIFICATION</scope>
    <source>
        <strain evidence="3">Jacobina</strain>
    </source>
</reference>
<dbReference type="EMBL" id="AJWK01034109">
    <property type="status" value="NOT_ANNOTATED_CDS"/>
    <property type="molecule type" value="Genomic_DNA"/>
</dbReference>
<dbReference type="PANTHER" id="PTHR12353">
    <property type="entry name" value="DISKS LARGE-ASSOCIATED PROTEIN DAP SAP90/PSD-95-ASSOCIATED PROTEIN"/>
    <property type="match status" value="1"/>
</dbReference>
<dbReference type="EnsemblMetazoa" id="LLOJ009787-RA">
    <property type="protein sequence ID" value="LLOJ009787-PA"/>
    <property type="gene ID" value="LLOJ009787"/>
</dbReference>
<evidence type="ECO:0000313" key="4">
    <source>
        <dbReference type="Proteomes" id="UP000092461"/>
    </source>
</evidence>
<organism evidence="3 4">
    <name type="scientific">Lutzomyia longipalpis</name>
    <name type="common">Sand fly</name>
    <dbReference type="NCBI Taxonomy" id="7200"/>
    <lineage>
        <taxon>Eukaryota</taxon>
        <taxon>Metazoa</taxon>
        <taxon>Ecdysozoa</taxon>
        <taxon>Arthropoda</taxon>
        <taxon>Hexapoda</taxon>
        <taxon>Insecta</taxon>
        <taxon>Pterygota</taxon>
        <taxon>Neoptera</taxon>
        <taxon>Endopterygota</taxon>
        <taxon>Diptera</taxon>
        <taxon>Nematocera</taxon>
        <taxon>Psychodoidea</taxon>
        <taxon>Psychodidae</taxon>
        <taxon>Lutzomyia</taxon>
        <taxon>Lutzomyia</taxon>
    </lineage>
</organism>
<feature type="region of interest" description="Disordered" evidence="2">
    <location>
        <begin position="368"/>
        <end position="454"/>
    </location>
</feature>
<name>A0A1B0GL26_LUTLO</name>
<feature type="compositionally biased region" description="Low complexity" evidence="2">
    <location>
        <begin position="369"/>
        <end position="383"/>
    </location>
</feature>
<dbReference type="EMBL" id="AJWK01034107">
    <property type="status" value="NOT_ANNOTATED_CDS"/>
    <property type="molecule type" value="Genomic_DNA"/>
</dbReference>
<proteinExistence type="inferred from homology"/>
<evidence type="ECO:0000256" key="1">
    <source>
        <dbReference type="ARBA" id="ARBA00008839"/>
    </source>
</evidence>
<dbReference type="GO" id="GO:0098978">
    <property type="term" value="C:glutamatergic synapse"/>
    <property type="evidence" value="ECO:0007669"/>
    <property type="project" value="TreeGrafter"/>
</dbReference>
<dbReference type="EMBL" id="AJWK01034108">
    <property type="status" value="NOT_ANNOTATED_CDS"/>
    <property type="molecule type" value="Genomic_DNA"/>
</dbReference>
<evidence type="ECO:0000256" key="2">
    <source>
        <dbReference type="SAM" id="MobiDB-lite"/>
    </source>
</evidence>
<evidence type="ECO:0000313" key="3">
    <source>
        <dbReference type="EnsemblMetazoa" id="LLOJ009787-PA"/>
    </source>
</evidence>
<accession>A0A1B0GL26</accession>
<sequence>MFKQSGDSVDSHKSLMSPEKRLFTQHMITTETNGTVGDTTDNAKHYRTTKYIHPMPSTQPLKMVMDNGGTQNQYKTGSIAQHVERLFGPGALAQGFHTNRRSMENGQMAVLTEKSMNSRNFFSPVIKVNNKEPIEKGSAQEIGSTMNADGMENLKELEIALPVLRHLRPEFREQLPICSSPRRYIPPTRDNLSSTQLTNGKRNHLIERNHNNQTLFNGKQVLKAEEMPHKFFEEKIGDSEESMKEEDGPQKKNNKDGNYFLDVLAKEKTRILNLADKVDGYMELIDGKDDTEEIIGYLRAASGKARLLAAQKMKQFEGLCNSNLNQKPDEKFQTTSDDLQGFWDMVMLQVNHVDSLFDEIETLKSNNWKQKAAKAAVPPQGAKLTKRPLSSKSNTSSEQSQTSKKSVAGTLAAQKREAQRQQLMELKRKNRMVLSQTQNSDSADITECKNMNKM</sequence>
<evidence type="ECO:0008006" key="5">
    <source>
        <dbReference type="Google" id="ProtNLM"/>
    </source>
</evidence>
<dbReference type="Proteomes" id="UP000092461">
    <property type="component" value="Unassembled WGS sequence"/>
</dbReference>
<dbReference type="GO" id="GO:0060090">
    <property type="term" value="F:molecular adaptor activity"/>
    <property type="evidence" value="ECO:0007669"/>
    <property type="project" value="TreeGrafter"/>
</dbReference>
<dbReference type="VEuPathDB" id="VectorBase:LLONM1_004128"/>
<dbReference type="Pfam" id="PF03359">
    <property type="entry name" value="GKAP"/>
    <property type="match status" value="1"/>
</dbReference>
<dbReference type="AlphaFoldDB" id="A0A1B0GL26"/>
<feature type="compositionally biased region" description="Polar residues" evidence="2">
    <location>
        <begin position="433"/>
        <end position="443"/>
    </location>
</feature>
<protein>
    <recommendedName>
        <fullName evidence="5">Guanylate-kinase-associated protein</fullName>
    </recommendedName>
</protein>
<dbReference type="VEuPathDB" id="VectorBase:LLOJ009787"/>
<dbReference type="PANTHER" id="PTHR12353:SF31">
    <property type="entry name" value="LD44824P"/>
    <property type="match status" value="1"/>
</dbReference>
<comment type="similarity">
    <text evidence="1">Belongs to the SAPAP family.</text>
</comment>
<keyword evidence="4" id="KW-1185">Reference proteome</keyword>
<feature type="compositionally biased region" description="Low complexity" evidence="2">
    <location>
        <begin position="390"/>
        <end position="406"/>
    </location>
</feature>
<dbReference type="InterPro" id="IPR005026">
    <property type="entry name" value="SAPAP"/>
</dbReference>
<dbReference type="GO" id="GO:0099572">
    <property type="term" value="C:postsynaptic specialization"/>
    <property type="evidence" value="ECO:0007669"/>
    <property type="project" value="TreeGrafter"/>
</dbReference>
<dbReference type="GO" id="GO:0023052">
    <property type="term" value="P:signaling"/>
    <property type="evidence" value="ECO:0007669"/>
    <property type="project" value="InterPro"/>
</dbReference>